<dbReference type="EMBL" id="FNHZ01000004">
    <property type="protein sequence ID" value="SDM97672.1"/>
    <property type="molecule type" value="Genomic_DNA"/>
</dbReference>
<dbReference type="GO" id="GO:0005198">
    <property type="term" value="F:structural molecule activity"/>
    <property type="evidence" value="ECO:0007669"/>
    <property type="project" value="UniProtKB-UniRule"/>
</dbReference>
<evidence type="ECO:0000259" key="10">
    <source>
        <dbReference type="Pfam" id="PF06429"/>
    </source>
</evidence>
<evidence type="ECO:0000256" key="7">
    <source>
        <dbReference type="RuleBase" id="RU362065"/>
    </source>
</evidence>
<protein>
    <recommendedName>
        <fullName evidence="4 7">Flagellar hook-associated protein 1</fullName>
        <shortName evidence="7">HAP1</shortName>
    </recommendedName>
</protein>
<dbReference type="InterPro" id="IPR002371">
    <property type="entry name" value="FlgK"/>
</dbReference>
<evidence type="ECO:0000313" key="13">
    <source>
        <dbReference type="Proteomes" id="UP000187651"/>
    </source>
</evidence>
<evidence type="ECO:0000256" key="6">
    <source>
        <dbReference type="ARBA" id="ARBA00023143"/>
    </source>
</evidence>
<feature type="domain" description="Flagellar hook-associated protein FlgK helical" evidence="11">
    <location>
        <begin position="97"/>
        <end position="380"/>
    </location>
</feature>
<evidence type="ECO:0000256" key="1">
    <source>
        <dbReference type="ARBA" id="ARBA00004365"/>
    </source>
</evidence>
<dbReference type="RefSeq" id="WP_074521652.1">
    <property type="nucleotide sequence ID" value="NZ_FNHZ01000004.1"/>
</dbReference>
<dbReference type="PRINTS" id="PR01005">
    <property type="entry name" value="FLGHOOKAP1"/>
</dbReference>
<keyword evidence="8" id="KW-0175">Coiled coil</keyword>
<keyword evidence="12" id="KW-0969">Cilium</keyword>
<proteinExistence type="inferred from homology"/>
<evidence type="ECO:0000256" key="4">
    <source>
        <dbReference type="ARBA" id="ARBA00016244"/>
    </source>
</evidence>
<reference evidence="13" key="1">
    <citation type="submission" date="2016-10" db="EMBL/GenBank/DDBJ databases">
        <authorList>
            <person name="Varghese N."/>
            <person name="Submissions S."/>
        </authorList>
    </citation>
    <scope>NUCLEOTIDE SEQUENCE [LARGE SCALE GENOMIC DNA]</scope>
    <source>
        <strain evidence="13">M83</strain>
    </source>
</reference>
<dbReference type="InterPro" id="IPR010930">
    <property type="entry name" value="Flg_bb/hook_C_dom"/>
</dbReference>
<keyword evidence="12" id="KW-0282">Flagellum</keyword>
<comment type="similarity">
    <text evidence="3 7">Belongs to the flagella basal body rod proteins family.</text>
</comment>
<evidence type="ECO:0000259" key="11">
    <source>
        <dbReference type="Pfam" id="PF22638"/>
    </source>
</evidence>
<keyword evidence="13" id="KW-1185">Reference proteome</keyword>
<dbReference type="Pfam" id="PF22638">
    <property type="entry name" value="FlgK_D1"/>
    <property type="match status" value="1"/>
</dbReference>
<feature type="coiled-coil region" evidence="8">
    <location>
        <begin position="154"/>
        <end position="188"/>
    </location>
</feature>
<name>A0A1G9XLF9_9FIRM</name>
<evidence type="ECO:0000256" key="8">
    <source>
        <dbReference type="SAM" id="Coils"/>
    </source>
</evidence>
<dbReference type="AlphaFoldDB" id="A0A1G9XLF9"/>
<dbReference type="PANTHER" id="PTHR30033">
    <property type="entry name" value="FLAGELLAR HOOK-ASSOCIATED PROTEIN 1"/>
    <property type="match status" value="1"/>
</dbReference>
<dbReference type="Proteomes" id="UP000187651">
    <property type="component" value="Unassembled WGS sequence"/>
</dbReference>
<evidence type="ECO:0000256" key="3">
    <source>
        <dbReference type="ARBA" id="ARBA00009677"/>
    </source>
</evidence>
<dbReference type="Pfam" id="PF00460">
    <property type="entry name" value="Flg_bb_rod"/>
    <property type="match status" value="1"/>
</dbReference>
<sequence length="521" mass="57890">MASTFFGLTIAYSGLQASQASINVTAHNLSNVDTDGYTKETAVKEAASSLRTYAPYGTLGAGVDVTEISQTRDSYYDEKYRNNQTYYGEYEAKNNYMSQIESFFNEFILEGYTEEYNNFFKNVSQTMLNPEDNSTKNSLIQSAVSMTDYFNYLASNLKDIQEDANNEVKDAIEQINSLSQSIYQLNKQINQIEACYGNANDLRDSRNALVDELAKIVNITTNEEDLGNNLTNYTININGSTLVNSYGYHELVVNSRADTDARNNSDVAGLYDISWDTGQEFNIYSSSLGGQLKGLIDIRDGCNGQIESVVVDDNGDYVYSTDGYFTTEFSDYDGKNTDFKGIPYYQAQLNKFMTVFADAVNEILKTGYSSDGETEGASLFVIKDNQVAFSASNVTVNEDLQLDPSKLATKSSLSTGAANADIIEELNALQTAQIYNGGTGSYFLESIISDESIDTNKAKNFLQNYTNLKTTIQNQRLSVMGVDYDEEAMDLVTFQQSYNLSSKMMSVLNEIYDKLINQTGV</sequence>
<dbReference type="GO" id="GO:0005576">
    <property type="term" value="C:extracellular region"/>
    <property type="evidence" value="ECO:0007669"/>
    <property type="project" value="UniProtKB-SubCell"/>
</dbReference>
<gene>
    <name evidence="7" type="primary">flgK</name>
    <name evidence="12" type="ORF">SAMN05216544_1555</name>
</gene>
<dbReference type="SUPFAM" id="SSF64518">
    <property type="entry name" value="Phase 1 flagellin"/>
    <property type="match status" value="1"/>
</dbReference>
<evidence type="ECO:0000256" key="5">
    <source>
        <dbReference type="ARBA" id="ARBA00022525"/>
    </source>
</evidence>
<evidence type="ECO:0000259" key="9">
    <source>
        <dbReference type="Pfam" id="PF00460"/>
    </source>
</evidence>
<keyword evidence="6 7" id="KW-0975">Bacterial flagellum</keyword>
<evidence type="ECO:0000256" key="2">
    <source>
        <dbReference type="ARBA" id="ARBA00004613"/>
    </source>
</evidence>
<dbReference type="OrthoDB" id="9802553at2"/>
<feature type="domain" description="Flagellar basal-body/hook protein C-terminal" evidence="10">
    <location>
        <begin position="474"/>
        <end position="517"/>
    </location>
</feature>
<dbReference type="InterPro" id="IPR001444">
    <property type="entry name" value="Flag_bb_rod_N"/>
</dbReference>
<dbReference type="PANTHER" id="PTHR30033:SF1">
    <property type="entry name" value="FLAGELLAR HOOK-ASSOCIATED PROTEIN 1"/>
    <property type="match status" value="1"/>
</dbReference>
<dbReference type="InterPro" id="IPR053927">
    <property type="entry name" value="FlgK_helical"/>
</dbReference>
<comment type="subcellular location">
    <subcellularLocation>
        <location evidence="1 7">Bacterial flagellum</location>
    </subcellularLocation>
    <subcellularLocation>
        <location evidence="2 7">Secreted</location>
    </subcellularLocation>
</comment>
<accession>A0A1G9XLF9</accession>
<keyword evidence="12" id="KW-0966">Cell projection</keyword>
<dbReference type="Pfam" id="PF06429">
    <property type="entry name" value="Flg_bbr_C"/>
    <property type="match status" value="1"/>
</dbReference>
<dbReference type="NCBIfam" id="TIGR02492">
    <property type="entry name" value="flgK_ends"/>
    <property type="match status" value="1"/>
</dbReference>
<evidence type="ECO:0000313" key="12">
    <source>
        <dbReference type="EMBL" id="SDM97672.1"/>
    </source>
</evidence>
<dbReference type="GO" id="GO:0009424">
    <property type="term" value="C:bacterial-type flagellum hook"/>
    <property type="evidence" value="ECO:0007669"/>
    <property type="project" value="UniProtKB-UniRule"/>
</dbReference>
<dbReference type="GO" id="GO:0044780">
    <property type="term" value="P:bacterial-type flagellum assembly"/>
    <property type="evidence" value="ECO:0007669"/>
    <property type="project" value="InterPro"/>
</dbReference>
<feature type="domain" description="Flagellar basal body rod protein N-terminal" evidence="9">
    <location>
        <begin position="10"/>
        <end position="38"/>
    </location>
</feature>
<keyword evidence="5 7" id="KW-0964">Secreted</keyword>
<organism evidence="12 13">
    <name type="scientific">Lachnospira pectinoschiza</name>
    <dbReference type="NCBI Taxonomy" id="28052"/>
    <lineage>
        <taxon>Bacteria</taxon>
        <taxon>Bacillati</taxon>
        <taxon>Bacillota</taxon>
        <taxon>Clostridia</taxon>
        <taxon>Lachnospirales</taxon>
        <taxon>Lachnospiraceae</taxon>
        <taxon>Lachnospira</taxon>
    </lineage>
</organism>